<dbReference type="Pfam" id="PF00198">
    <property type="entry name" value="2-oxoacid_dh"/>
    <property type="match status" value="1"/>
</dbReference>
<dbReference type="Pfam" id="PF00364">
    <property type="entry name" value="Biotin_lipoyl"/>
    <property type="match status" value="1"/>
</dbReference>
<comment type="cofactor">
    <cofactor evidence="1">
        <name>(R)-lipoate</name>
        <dbReference type="ChEBI" id="CHEBI:83088"/>
    </cofactor>
</comment>
<evidence type="ECO:0000259" key="8">
    <source>
        <dbReference type="PROSITE" id="PS50968"/>
    </source>
</evidence>
<dbReference type="GO" id="GO:0031405">
    <property type="term" value="F:lipoic acid binding"/>
    <property type="evidence" value="ECO:0007669"/>
    <property type="project" value="TreeGrafter"/>
</dbReference>
<dbReference type="InterPro" id="IPR004167">
    <property type="entry name" value="PSBD"/>
</dbReference>
<dbReference type="InterPro" id="IPR001078">
    <property type="entry name" value="2-oxoacid_DH_actylTfrase"/>
</dbReference>
<keyword evidence="4" id="KW-0450">Lipoyl</keyword>
<dbReference type="SUPFAM" id="SSF51230">
    <property type="entry name" value="Single hybrid motif"/>
    <property type="match status" value="1"/>
</dbReference>
<dbReference type="PROSITE" id="PS00189">
    <property type="entry name" value="LIPOYL"/>
    <property type="match status" value="1"/>
</dbReference>
<dbReference type="InterPro" id="IPR003016">
    <property type="entry name" value="2-oxoA_DH_lipoyl-BS"/>
</dbReference>
<dbReference type="InterPro" id="IPR023213">
    <property type="entry name" value="CAT-like_dom_sf"/>
</dbReference>
<reference evidence="10 11" key="1">
    <citation type="submission" date="2017-04" db="EMBL/GenBank/DDBJ databases">
        <title>Novel microbial lineages endemic to geothermal iron-oxide mats fill important gaps in the evolutionary history of Archaea.</title>
        <authorList>
            <person name="Jay Z.J."/>
            <person name="Beam J.P."/>
            <person name="Dlakic M."/>
            <person name="Rusch D.B."/>
            <person name="Kozubal M.A."/>
            <person name="Inskeep W.P."/>
        </authorList>
    </citation>
    <scope>NUCLEOTIDE SEQUENCE [LARGE SCALE GENOMIC DNA]</scope>
    <source>
        <strain evidence="10">ECH_B_SAG-F08</strain>
    </source>
</reference>
<dbReference type="PROSITE" id="PS50968">
    <property type="entry name" value="BIOTINYL_LIPOYL"/>
    <property type="match status" value="1"/>
</dbReference>
<evidence type="ECO:0000256" key="4">
    <source>
        <dbReference type="ARBA" id="ARBA00022823"/>
    </source>
</evidence>
<dbReference type="PROSITE" id="PS51826">
    <property type="entry name" value="PSBD"/>
    <property type="match status" value="1"/>
</dbReference>
<dbReference type="Pfam" id="PF02817">
    <property type="entry name" value="E3_binding"/>
    <property type="match status" value="1"/>
</dbReference>
<dbReference type="Proteomes" id="UP000240381">
    <property type="component" value="Unassembled WGS sequence"/>
</dbReference>
<evidence type="ECO:0000256" key="1">
    <source>
        <dbReference type="ARBA" id="ARBA00001938"/>
    </source>
</evidence>
<dbReference type="PANTHER" id="PTHR43178:SF5">
    <property type="entry name" value="LIPOAMIDE ACYLTRANSFERASE COMPONENT OF BRANCHED-CHAIN ALPHA-KETO ACID DEHYDROGENASE COMPLEX, MITOCHONDRIAL"/>
    <property type="match status" value="1"/>
</dbReference>
<dbReference type="EMBL" id="NEXM01000042">
    <property type="protein sequence ID" value="PSN98047.1"/>
    <property type="molecule type" value="Genomic_DNA"/>
</dbReference>
<dbReference type="GO" id="GO:0016407">
    <property type="term" value="F:acetyltransferase activity"/>
    <property type="evidence" value="ECO:0007669"/>
    <property type="project" value="TreeGrafter"/>
</dbReference>
<dbReference type="Gene3D" id="2.40.50.100">
    <property type="match status" value="1"/>
</dbReference>
<dbReference type="InterPro" id="IPR050743">
    <property type="entry name" value="2-oxoacid_DH_E2_comp"/>
</dbReference>
<feature type="domain" description="Lipoyl-binding" evidence="8">
    <location>
        <begin position="2"/>
        <end position="77"/>
    </location>
</feature>
<evidence type="ECO:0000256" key="2">
    <source>
        <dbReference type="ARBA" id="ARBA00007317"/>
    </source>
</evidence>
<dbReference type="GO" id="GO:0043754">
    <property type="term" value="F:dihydrolipoamide branched chain acyltransferase activity"/>
    <property type="evidence" value="ECO:0007669"/>
    <property type="project" value="UniProtKB-EC"/>
</dbReference>
<sequence>MSYEFKLPDIGEGITEGEIIKWHVKEGDEVKEDQPLLEIMTDKVNAVIPSPVKGKVTKILAKEGEKVRVGQTLLLIEGVETAVSQPAETTQPIQAPQKEQKVVEQEAQRVLASPAVRKLARELGVDLSKIKGSGPAGRITESDVRAYAETLKSVQPQETKLIQKEALEERVPVRGIRRSVAEKMVKSAYTAPHVTHFDEIDATTLVKLREFFKNAAELKGLRLTYLPFIIKAVCAALKEFPYLNASFDQERNEIVLKKYYNIGIATAVEGGLVVPVVKDADKKNLFEIASEITRLTEAARQNKLTLSDVQGGTFSITNIGSIGGLFATPIINYPEVAILGVYKIYKKVVYTEGKIEPRDYMNVSLTFDHRVLDGAVAASFTNRLKQILEDEKLLLSLLF</sequence>
<feature type="domain" description="Peripheral subunit-binding (PSBD)" evidence="9">
    <location>
        <begin position="111"/>
        <end position="148"/>
    </location>
</feature>
<dbReference type="InterPro" id="IPR011053">
    <property type="entry name" value="Single_hybrid_motif"/>
</dbReference>
<dbReference type="AlphaFoldDB" id="A0A2R6BHB8"/>
<evidence type="ECO:0000256" key="7">
    <source>
        <dbReference type="ARBA" id="ARBA00042008"/>
    </source>
</evidence>
<proteinExistence type="inferred from homology"/>
<dbReference type="Gene3D" id="3.30.559.10">
    <property type="entry name" value="Chloramphenicol acetyltransferase-like domain"/>
    <property type="match status" value="1"/>
</dbReference>
<comment type="caution">
    <text evidence="10">The sequence shown here is derived from an EMBL/GenBank/DDBJ whole genome shotgun (WGS) entry which is preliminary data.</text>
</comment>
<dbReference type="InterPro" id="IPR000089">
    <property type="entry name" value="Biotin_lipoyl"/>
</dbReference>
<keyword evidence="3" id="KW-0808">Transferase</keyword>
<evidence type="ECO:0000313" key="10">
    <source>
        <dbReference type="EMBL" id="PSN98047.1"/>
    </source>
</evidence>
<evidence type="ECO:0000313" key="11">
    <source>
        <dbReference type="Proteomes" id="UP000240381"/>
    </source>
</evidence>
<dbReference type="SUPFAM" id="SSF52777">
    <property type="entry name" value="CoA-dependent acyltransferases"/>
    <property type="match status" value="1"/>
</dbReference>
<name>A0A2R6BHB8_9ARCH</name>
<keyword evidence="5" id="KW-0012">Acyltransferase</keyword>
<evidence type="ECO:0000256" key="6">
    <source>
        <dbReference type="ARBA" id="ARBA00038880"/>
    </source>
</evidence>
<dbReference type="EC" id="2.3.1.168" evidence="6"/>
<dbReference type="FunFam" id="3.30.559.10:FF:000007">
    <property type="entry name" value="Dihydrolipoamide acetyltransferase component of pyruvate dehydrogenase complex"/>
    <property type="match status" value="1"/>
</dbReference>
<dbReference type="FunFam" id="4.10.320.10:FF:000002">
    <property type="entry name" value="Dihydrolipoamide acetyltransferase component of pyruvate dehydrogenase complex"/>
    <property type="match status" value="1"/>
</dbReference>
<evidence type="ECO:0000259" key="9">
    <source>
        <dbReference type="PROSITE" id="PS51826"/>
    </source>
</evidence>
<dbReference type="GO" id="GO:0005737">
    <property type="term" value="C:cytoplasm"/>
    <property type="evidence" value="ECO:0007669"/>
    <property type="project" value="TreeGrafter"/>
</dbReference>
<dbReference type="SUPFAM" id="SSF47005">
    <property type="entry name" value="Peripheral subunit-binding domain of 2-oxo acid dehydrogenase complex"/>
    <property type="match status" value="1"/>
</dbReference>
<organism evidence="10 11">
    <name type="scientific">Candidatus Marsarchaeota G2 archaeon ECH_B_SAG-F08</name>
    <dbReference type="NCBI Taxonomy" id="1978165"/>
    <lineage>
        <taxon>Archaea</taxon>
        <taxon>Candidatus Marsarchaeota</taxon>
        <taxon>Candidatus Marsarchaeota group 2</taxon>
    </lineage>
</organism>
<dbReference type="InterPro" id="IPR036625">
    <property type="entry name" value="E3-bd_dom_sf"/>
</dbReference>
<evidence type="ECO:0000256" key="3">
    <source>
        <dbReference type="ARBA" id="ARBA00022679"/>
    </source>
</evidence>
<accession>A0A2R6BHB8</accession>
<gene>
    <name evidence="10" type="ORF">B9Q11_03035</name>
</gene>
<dbReference type="Gene3D" id="4.10.320.10">
    <property type="entry name" value="E3-binding domain"/>
    <property type="match status" value="1"/>
</dbReference>
<evidence type="ECO:0000256" key="5">
    <source>
        <dbReference type="ARBA" id="ARBA00023315"/>
    </source>
</evidence>
<comment type="similarity">
    <text evidence="2">Belongs to the 2-oxoacid dehydrogenase family.</text>
</comment>
<protein>
    <recommendedName>
        <fullName evidence="6">dihydrolipoyllysine-residue (2-methylpropanoyl)transferase</fullName>
        <ecNumber evidence="6">2.3.1.168</ecNumber>
    </recommendedName>
    <alternativeName>
        <fullName evidence="7">Branched-chain alpha-keto acid dehydrogenase complex component E2</fullName>
    </alternativeName>
</protein>
<dbReference type="PANTHER" id="PTHR43178">
    <property type="entry name" value="DIHYDROLIPOAMIDE ACETYLTRANSFERASE COMPONENT OF PYRUVATE DEHYDROGENASE COMPLEX"/>
    <property type="match status" value="1"/>
</dbReference>
<dbReference type="CDD" id="cd06849">
    <property type="entry name" value="lipoyl_domain"/>
    <property type="match status" value="1"/>
</dbReference>